<evidence type="ECO:0000313" key="1">
    <source>
        <dbReference type="EMBL" id="EBM8193039.1"/>
    </source>
</evidence>
<evidence type="ECO:0000313" key="10">
    <source>
        <dbReference type="EMBL" id="EDG1031070.1"/>
    </source>
</evidence>
<protein>
    <submittedName>
        <fullName evidence="5">Type-1 secretion protein</fullName>
    </submittedName>
</protein>
<dbReference type="EMBL" id="AAMCZO010000023">
    <property type="protein sequence ID" value="EDG1031070.1"/>
    <property type="molecule type" value="Genomic_DNA"/>
</dbReference>
<sequence>MDKKLESYYLSAETALSIVSKKFNIKIDIKEDDINLRFKKYDRNNTDDSIQMKNFFLSLGLSLQDILFNNGEDLLNEPMPILLLTPEMKWMVCVSGGQKIKLVNARGELCYVEIEDEYLKELSAFSILPLNKVVDSIRVKNIIKNSLSMNKIFYTK</sequence>
<dbReference type="EMBL" id="AAKSWN010000057">
    <property type="protein sequence ID" value="ECV0373941.1"/>
    <property type="molecule type" value="Genomic_DNA"/>
</dbReference>
<dbReference type="EMBL" id="AAKOFV010000048">
    <property type="protein sequence ID" value="ECT8993461.1"/>
    <property type="molecule type" value="Genomic_DNA"/>
</dbReference>
<evidence type="ECO:0000313" key="9">
    <source>
        <dbReference type="EMBL" id="EDF3874461.1"/>
    </source>
</evidence>
<evidence type="ECO:0000313" key="3">
    <source>
        <dbReference type="EMBL" id="ECA4917191.1"/>
    </source>
</evidence>
<evidence type="ECO:0000313" key="4">
    <source>
        <dbReference type="EMBL" id="ECS2132549.1"/>
    </source>
</evidence>
<dbReference type="EMBL" id="AAKSAY010000017">
    <property type="protein sequence ID" value="ECV3652135.1"/>
    <property type="molecule type" value="Genomic_DNA"/>
</dbReference>
<dbReference type="Proteomes" id="UP000839916">
    <property type="component" value="Unassembled WGS sequence"/>
</dbReference>
<proteinExistence type="predicted"/>
<dbReference type="EMBL" id="AAMKVI010000019">
    <property type="protein sequence ID" value="EDI4077214.1"/>
    <property type="molecule type" value="Genomic_DNA"/>
</dbReference>
<reference evidence="4" key="2">
    <citation type="submission" date="2018-07" db="EMBL/GenBank/DDBJ databases">
        <authorList>
            <consortium name="NARMS: The National Antimicrobial Resistance Monitoring System"/>
        </authorList>
    </citation>
    <scope>NUCLEOTIDE SEQUENCE [LARGE SCALE GENOMIC DNA]</scope>
    <source>
        <strain evidence="4">CVM N54726</strain>
        <strain evidence="7">FSIS11813416</strain>
        <strain evidence="3">FSIS11816699</strain>
        <strain evidence="10">FSIS1710719</strain>
    </source>
</reference>
<dbReference type="EMBL" id="AAGDVA010000042">
    <property type="protein sequence ID" value="EBM8193039.1"/>
    <property type="molecule type" value="Genomic_DNA"/>
</dbReference>
<dbReference type="EMBL" id="AAMLTI010000032">
    <property type="protein sequence ID" value="EDI6915423.1"/>
    <property type="molecule type" value="Genomic_DNA"/>
</dbReference>
<evidence type="ECO:0000313" key="12">
    <source>
        <dbReference type="EMBL" id="EDI4077214.1"/>
    </source>
</evidence>
<name>A0A5Z8RLS2_SALET</name>
<comment type="caution">
    <text evidence="5">The sequence shown here is derived from an EMBL/GenBank/DDBJ whole genome shotgun (WGS) entry which is preliminary data.</text>
</comment>
<reference evidence="5" key="1">
    <citation type="submission" date="2018-06" db="EMBL/GenBank/DDBJ databases">
        <authorList>
            <consortium name="GenomeTrakr network: Whole genome sequencing for foodborne pathogen traceback"/>
        </authorList>
    </citation>
    <scope>NUCLEOTIDE SEQUENCE</scope>
    <source>
        <strain evidence="2">FSIS11813729</strain>
        <strain evidence="1">FSIS11918347</strain>
        <strain evidence="11">FSIS1700345</strain>
        <strain evidence="12">FSIS1701544</strain>
        <strain evidence="6">FSIS1701847</strain>
        <strain evidence="13">FSIS1702286</strain>
        <strain evidence="9">FSIS1709877</strain>
        <strain evidence="5">FSIS21821754</strain>
        <strain evidence="8">FSIS31800522</strain>
    </source>
</reference>
<dbReference type="EMBL" id="AAMARF010000023">
    <property type="protein sequence ID" value="EDF3874461.1"/>
    <property type="molecule type" value="Genomic_DNA"/>
</dbReference>
<dbReference type="EMBL" id="AAKIWH010000059">
    <property type="protein sequence ID" value="ECS2132549.1"/>
    <property type="molecule type" value="Genomic_DNA"/>
</dbReference>
<dbReference type="Proteomes" id="UP000839705">
    <property type="component" value="Unassembled WGS sequence"/>
</dbReference>
<organism evidence="5">
    <name type="scientific">Salmonella enterica subsp. enterica serovar Kentucky</name>
    <dbReference type="NCBI Taxonomy" id="192955"/>
    <lineage>
        <taxon>Bacteria</taxon>
        <taxon>Pseudomonadati</taxon>
        <taxon>Pseudomonadota</taxon>
        <taxon>Gammaproteobacteria</taxon>
        <taxon>Enterobacterales</taxon>
        <taxon>Enterobacteriaceae</taxon>
        <taxon>Salmonella</taxon>
    </lineage>
</organism>
<evidence type="ECO:0000313" key="8">
    <source>
        <dbReference type="EMBL" id="ECV3652135.1"/>
    </source>
</evidence>
<evidence type="ECO:0000313" key="13">
    <source>
        <dbReference type="EMBL" id="EDI6915423.1"/>
    </source>
</evidence>
<evidence type="ECO:0000313" key="2">
    <source>
        <dbReference type="EMBL" id="EBY9110711.1"/>
    </source>
</evidence>
<dbReference type="AlphaFoldDB" id="A0A5Z8RLS2"/>
<dbReference type="EMBL" id="AAKLFR010000017">
    <property type="protein sequence ID" value="ECS9492248.1"/>
    <property type="molecule type" value="Genomic_DNA"/>
</dbReference>
<dbReference type="EMBL" id="AAHULV010000034">
    <property type="protein sequence ID" value="ECA4917191.1"/>
    <property type="molecule type" value="Genomic_DNA"/>
</dbReference>
<dbReference type="EMBL" id="AAHPMI010000096">
    <property type="protein sequence ID" value="EBY9110711.1"/>
    <property type="molecule type" value="Genomic_DNA"/>
</dbReference>
<gene>
    <name evidence="4" type="ORF">APO12_24095</name>
    <name evidence="9" type="ORF">B0D29_20200</name>
    <name evidence="10" type="ORF">B6C64_16080</name>
    <name evidence="11" type="ORF">CAH86_16515</name>
    <name evidence="6" type="ORF">CEB92_23795</name>
    <name evidence="12" type="ORF">CED36_17645</name>
    <name evidence="13" type="ORF">CFL54_20070</name>
    <name evidence="7" type="ORF">D3I79_20900</name>
    <name evidence="2" type="ORF">D6273_19735</name>
    <name evidence="5" type="ORF">DM626_15810</name>
    <name evidence="8" type="ORF">DN913_15845</name>
    <name evidence="1" type="ORF">E2K49_22550</name>
    <name evidence="3" type="ORF">ELM42_20650</name>
</gene>
<evidence type="ECO:0000313" key="6">
    <source>
        <dbReference type="EMBL" id="ECT8993461.1"/>
    </source>
</evidence>
<evidence type="ECO:0000313" key="5">
    <source>
        <dbReference type="EMBL" id="ECS9492248.1"/>
    </source>
</evidence>
<dbReference type="EMBL" id="AAMFMX010000016">
    <property type="protein sequence ID" value="EDG8424614.1"/>
    <property type="molecule type" value="Genomic_DNA"/>
</dbReference>
<evidence type="ECO:0000313" key="11">
    <source>
        <dbReference type="EMBL" id="EDG8424614.1"/>
    </source>
</evidence>
<accession>A0A5Z8RLS2</accession>
<evidence type="ECO:0000313" key="7">
    <source>
        <dbReference type="EMBL" id="ECV0373941.1"/>
    </source>
</evidence>